<proteinExistence type="predicted"/>
<feature type="region of interest" description="Disordered" evidence="1">
    <location>
        <begin position="128"/>
        <end position="156"/>
    </location>
</feature>
<feature type="compositionally biased region" description="Low complexity" evidence="1">
    <location>
        <begin position="139"/>
        <end position="156"/>
    </location>
</feature>
<feature type="region of interest" description="Disordered" evidence="1">
    <location>
        <begin position="44"/>
        <end position="103"/>
    </location>
</feature>
<evidence type="ECO:0000313" key="2">
    <source>
        <dbReference type="EMBL" id="CAL1599317.1"/>
    </source>
</evidence>
<evidence type="ECO:0000256" key="1">
    <source>
        <dbReference type="SAM" id="MobiDB-lite"/>
    </source>
</evidence>
<organism evidence="2 3">
    <name type="scientific">Knipowitschia caucasica</name>
    <name type="common">Caucasian dwarf goby</name>
    <name type="synonym">Pomatoschistus caucasicus</name>
    <dbReference type="NCBI Taxonomy" id="637954"/>
    <lineage>
        <taxon>Eukaryota</taxon>
        <taxon>Metazoa</taxon>
        <taxon>Chordata</taxon>
        <taxon>Craniata</taxon>
        <taxon>Vertebrata</taxon>
        <taxon>Euteleostomi</taxon>
        <taxon>Actinopterygii</taxon>
        <taxon>Neopterygii</taxon>
        <taxon>Teleostei</taxon>
        <taxon>Neoteleostei</taxon>
        <taxon>Acanthomorphata</taxon>
        <taxon>Gobiaria</taxon>
        <taxon>Gobiiformes</taxon>
        <taxon>Gobioidei</taxon>
        <taxon>Gobiidae</taxon>
        <taxon>Gobiinae</taxon>
        <taxon>Knipowitschia</taxon>
    </lineage>
</organism>
<name>A0AAV2LGE7_KNICA</name>
<dbReference type="AlphaFoldDB" id="A0AAV2LGE7"/>
<dbReference type="Proteomes" id="UP001497482">
    <property type="component" value="Chromosome 23"/>
</dbReference>
<keyword evidence="3" id="KW-1185">Reference proteome</keyword>
<evidence type="ECO:0000313" key="3">
    <source>
        <dbReference type="Proteomes" id="UP001497482"/>
    </source>
</evidence>
<dbReference type="EMBL" id="OZ035845">
    <property type="protein sequence ID" value="CAL1599317.1"/>
    <property type="molecule type" value="Genomic_DNA"/>
</dbReference>
<gene>
    <name evidence="2" type="ORF">KC01_LOCUS27607</name>
</gene>
<protein>
    <submittedName>
        <fullName evidence="2">Uncharacterized protein</fullName>
    </submittedName>
</protein>
<feature type="compositionally biased region" description="Basic and acidic residues" evidence="1">
    <location>
        <begin position="65"/>
        <end position="77"/>
    </location>
</feature>
<accession>A0AAV2LGE7</accession>
<reference evidence="2 3" key="1">
    <citation type="submission" date="2024-04" db="EMBL/GenBank/DDBJ databases">
        <authorList>
            <person name="Waldvogel A.-M."/>
            <person name="Schoenle A."/>
        </authorList>
    </citation>
    <scope>NUCLEOTIDE SEQUENCE [LARGE SCALE GENOMIC DNA]</scope>
</reference>
<sequence length="156" mass="16599">MKSNTASDCINTRVYGESAAHTGQQPSSSCSHRGCISITVRGRGEGAAGHCPGQRRGSGGSLSGAEERERRTHDHPYVRAQGVHADAREPRAEGSPSLPLRGLTMSISPPPSVHVRAMSSSVSVRLKAGDRGPRRWAPSQSAHTQTHSSHAQIIHR</sequence>